<dbReference type="NCBIfam" id="TIGR01048">
    <property type="entry name" value="lysA"/>
    <property type="match status" value="1"/>
</dbReference>
<dbReference type="SUPFAM" id="SSF50621">
    <property type="entry name" value="Alanine racemase C-terminal domain-like"/>
    <property type="match status" value="1"/>
</dbReference>
<comment type="similarity">
    <text evidence="5">Belongs to the Orn/Lys/Arg decarboxylase class-II family. LysA subfamily.</text>
</comment>
<evidence type="ECO:0000256" key="5">
    <source>
        <dbReference type="HAMAP-Rule" id="MF_02120"/>
    </source>
</evidence>
<dbReference type="Gene3D" id="2.40.37.10">
    <property type="entry name" value="Lyase, Ornithine Decarboxylase, Chain A, domain 1"/>
    <property type="match status" value="1"/>
</dbReference>
<sequence>MSENFIFSGHDTVALAQKYGTPLYVMSEDILRANINRIKDAFESAGADYDVNYAGKTFLNMGMCRIVASEGVSLDVASGGELYTAVKSGFNPARICFHGSNKNQAELEMALGYKVGRIVIDSEWELERLRLLTEELEQSVKVLFRVSPGIEAHTHELIQTGKIDSKFGLPLSQAREIIGRTKEMDYVEAVGIHCHIGSQIADEKPFLLASEVMLDLYKELISDGLNLTEINLGGGFGIPYLPNDPSFDVTNYIPKMVDHMREMSEQRQIPMPKIVVEPGRSVAAPAGITLYTVGTVKQIPGLKKYVSVDGGMADNPRPALYGADYDAVICNKPQDEALMEEVTVSGKACETDTLIKSIKLPSPQPGDTLAVLHTGAYNYSMASNYNRLRRPAVVLLKGDRSAILVERESFEDLVKNDRIPSWLED</sequence>
<dbReference type="Proteomes" id="UP000218387">
    <property type="component" value="Chromosome"/>
</dbReference>
<keyword evidence="5 8" id="KW-0457">Lysine biosynthesis</keyword>
<dbReference type="InterPro" id="IPR002986">
    <property type="entry name" value="DAP_deCOOHase_LysA"/>
</dbReference>
<feature type="binding site" evidence="5">
    <location>
        <position position="235"/>
    </location>
    <ligand>
        <name>pyridoxal 5'-phosphate</name>
        <dbReference type="ChEBI" id="CHEBI:597326"/>
    </ligand>
</feature>
<keyword evidence="3 5" id="KW-0663">Pyridoxal phosphate</keyword>
<dbReference type="InterPro" id="IPR022644">
    <property type="entry name" value="De-COase2_N"/>
</dbReference>
<feature type="binding site" evidence="5">
    <location>
        <position position="317"/>
    </location>
    <ligand>
        <name>substrate</name>
    </ligand>
</feature>
<evidence type="ECO:0000256" key="1">
    <source>
        <dbReference type="ARBA" id="ARBA00001933"/>
    </source>
</evidence>
<dbReference type="InterPro" id="IPR009006">
    <property type="entry name" value="Ala_racemase/Decarboxylase_C"/>
</dbReference>
<dbReference type="CDD" id="cd06828">
    <property type="entry name" value="PLPDE_III_DapDC"/>
    <property type="match status" value="1"/>
</dbReference>
<evidence type="ECO:0000259" key="9">
    <source>
        <dbReference type="Pfam" id="PF02784"/>
    </source>
</evidence>
<evidence type="ECO:0000313" key="11">
    <source>
        <dbReference type="Proteomes" id="UP000218387"/>
    </source>
</evidence>
<dbReference type="Pfam" id="PF02784">
    <property type="entry name" value="Orn_Arg_deC_N"/>
    <property type="match status" value="1"/>
</dbReference>
<dbReference type="InterPro" id="IPR029066">
    <property type="entry name" value="PLP-binding_barrel"/>
</dbReference>
<comment type="function">
    <text evidence="5">Specifically catalyzes the decarboxylation of meso-diaminopimelate (meso-DAP) to L-lysine.</text>
</comment>
<comment type="pathway">
    <text evidence="5 8">Amino-acid biosynthesis; L-lysine biosynthesis via DAP pathway; L-lysine from DL-2,6-diaminopimelate: step 1/1.</text>
</comment>
<feature type="domain" description="Orn/DAP/Arg decarboxylase 2 N-terminal" evidence="9">
    <location>
        <begin position="34"/>
        <end position="284"/>
    </location>
</feature>
<dbReference type="SUPFAM" id="SSF51419">
    <property type="entry name" value="PLP-binding barrel"/>
    <property type="match status" value="1"/>
</dbReference>
<dbReference type="PRINTS" id="PR01181">
    <property type="entry name" value="DAPDCRBXLASE"/>
</dbReference>
<evidence type="ECO:0000256" key="4">
    <source>
        <dbReference type="ARBA" id="ARBA00023239"/>
    </source>
</evidence>
<dbReference type="Gene3D" id="3.20.20.10">
    <property type="entry name" value="Alanine racemase"/>
    <property type="match status" value="1"/>
</dbReference>
<reference evidence="10 11" key="1">
    <citation type="submission" date="2018-05" db="EMBL/GenBank/DDBJ databases">
        <title>Genome comparison of Eubacterium sp.</title>
        <authorList>
            <person name="Feng Y."/>
            <person name="Sanchez-Andrea I."/>
            <person name="Stams A.J.M."/>
            <person name="De Vos W.M."/>
        </authorList>
    </citation>
    <scope>NUCLEOTIDE SEQUENCE [LARGE SCALE GENOMIC DNA]</scope>
    <source>
        <strain evidence="10 11">YI</strain>
    </source>
</reference>
<feature type="binding site" evidence="5">
    <location>
        <position position="377"/>
    </location>
    <ligand>
        <name>substrate</name>
    </ligand>
</feature>
<feature type="active site" description="Proton donor" evidence="7">
    <location>
        <position position="349"/>
    </location>
</feature>
<dbReference type="KEGG" id="emt:CPZ25_004880"/>
<dbReference type="GO" id="GO:0030170">
    <property type="term" value="F:pyridoxal phosphate binding"/>
    <property type="evidence" value="ECO:0007669"/>
    <property type="project" value="UniProtKB-UniRule"/>
</dbReference>
<gene>
    <name evidence="5 10" type="primary">lysA</name>
    <name evidence="10" type="ORF">CPZ25_004880</name>
</gene>
<feature type="binding site" evidence="5">
    <location>
        <position position="377"/>
    </location>
    <ligand>
        <name>pyridoxal 5'-phosphate</name>
        <dbReference type="ChEBI" id="CHEBI:597326"/>
    </ligand>
</feature>
<accession>A0A2A5TG54</accession>
<comment type="cofactor">
    <cofactor evidence="1 5 7 8">
        <name>pyridoxal 5'-phosphate</name>
        <dbReference type="ChEBI" id="CHEBI:597326"/>
    </cofactor>
</comment>
<dbReference type="GO" id="GO:0008836">
    <property type="term" value="F:diaminopimelate decarboxylase activity"/>
    <property type="evidence" value="ECO:0007669"/>
    <property type="project" value="UniProtKB-UniRule"/>
</dbReference>
<keyword evidence="4 5" id="KW-0456">Lyase</keyword>
<dbReference type="PRINTS" id="PR01179">
    <property type="entry name" value="ODADCRBXLASE"/>
</dbReference>
<name>A0A2A5TG54_EUBML</name>
<evidence type="ECO:0000256" key="6">
    <source>
        <dbReference type="NCBIfam" id="TIGR01048"/>
    </source>
</evidence>
<dbReference type="HAMAP" id="MF_02120">
    <property type="entry name" value="LysA"/>
    <property type="match status" value="1"/>
</dbReference>
<feature type="binding site" evidence="5">
    <location>
        <position position="321"/>
    </location>
    <ligand>
        <name>substrate</name>
    </ligand>
</feature>
<organism evidence="10 11">
    <name type="scientific">Eubacterium maltosivorans</name>
    <dbReference type="NCBI Taxonomy" id="2041044"/>
    <lineage>
        <taxon>Bacteria</taxon>
        <taxon>Bacillati</taxon>
        <taxon>Bacillota</taxon>
        <taxon>Clostridia</taxon>
        <taxon>Eubacteriales</taxon>
        <taxon>Eubacteriaceae</taxon>
        <taxon>Eubacterium</taxon>
    </lineage>
</organism>
<feature type="binding site" evidence="5">
    <location>
        <begin position="277"/>
        <end position="280"/>
    </location>
    <ligand>
        <name>pyridoxal 5'-phosphate</name>
        <dbReference type="ChEBI" id="CHEBI:597326"/>
    </ligand>
</feature>
<feature type="modified residue" description="N6-(pyridoxal phosphate)lysine" evidence="5 7">
    <location>
        <position position="56"/>
    </location>
</feature>
<dbReference type="GO" id="GO:0009089">
    <property type="term" value="P:lysine biosynthetic process via diaminopimelate"/>
    <property type="evidence" value="ECO:0007669"/>
    <property type="project" value="UniProtKB-UniRule"/>
</dbReference>
<evidence type="ECO:0000256" key="7">
    <source>
        <dbReference type="PIRSR" id="PIRSR600183-50"/>
    </source>
</evidence>
<dbReference type="EMBL" id="CP029487">
    <property type="protein sequence ID" value="QCT70688.1"/>
    <property type="molecule type" value="Genomic_DNA"/>
</dbReference>
<evidence type="ECO:0000256" key="8">
    <source>
        <dbReference type="RuleBase" id="RU003738"/>
    </source>
</evidence>
<dbReference type="FunFam" id="3.20.20.10:FF:000003">
    <property type="entry name" value="Diaminopimelate decarboxylase"/>
    <property type="match status" value="1"/>
</dbReference>
<dbReference type="PANTHER" id="PTHR43727">
    <property type="entry name" value="DIAMINOPIMELATE DECARBOXYLASE"/>
    <property type="match status" value="1"/>
</dbReference>
<evidence type="ECO:0000313" key="10">
    <source>
        <dbReference type="EMBL" id="QCT70688.1"/>
    </source>
</evidence>
<evidence type="ECO:0000256" key="2">
    <source>
        <dbReference type="ARBA" id="ARBA00022793"/>
    </source>
</evidence>
<dbReference type="RefSeq" id="WP_058694253.1">
    <property type="nucleotide sequence ID" value="NZ_CP029487.1"/>
</dbReference>
<keyword evidence="11" id="KW-1185">Reference proteome</keyword>
<keyword evidence="5" id="KW-0028">Amino-acid biosynthesis</keyword>
<keyword evidence="2 5" id="KW-0210">Decarboxylase</keyword>
<comment type="subunit">
    <text evidence="5">Homodimer.</text>
</comment>
<protein>
    <recommendedName>
        <fullName evidence="5 6">Diaminopimelate decarboxylase</fullName>
        <shortName evidence="5">DAP decarboxylase</shortName>
        <shortName evidence="5">DAPDC</shortName>
        <ecNumber evidence="5 6">4.1.1.20</ecNumber>
    </recommendedName>
</protein>
<dbReference type="PANTHER" id="PTHR43727:SF2">
    <property type="entry name" value="GROUP IV DECARBOXYLASE"/>
    <property type="match status" value="1"/>
</dbReference>
<feature type="binding site" evidence="5">
    <location>
        <position position="280"/>
    </location>
    <ligand>
        <name>substrate</name>
    </ligand>
</feature>
<dbReference type="InterPro" id="IPR000183">
    <property type="entry name" value="Orn/DAP/Arg_de-COase"/>
</dbReference>
<dbReference type="AlphaFoldDB" id="A0A2A5TG54"/>
<proteinExistence type="inferred from homology"/>
<feature type="binding site" evidence="5">
    <location>
        <position position="350"/>
    </location>
    <ligand>
        <name>substrate</name>
    </ligand>
</feature>
<evidence type="ECO:0000256" key="3">
    <source>
        <dbReference type="ARBA" id="ARBA00022898"/>
    </source>
</evidence>
<comment type="catalytic activity">
    <reaction evidence="5 8">
        <text>meso-2,6-diaminopimelate + H(+) = L-lysine + CO2</text>
        <dbReference type="Rhea" id="RHEA:15101"/>
        <dbReference type="ChEBI" id="CHEBI:15378"/>
        <dbReference type="ChEBI" id="CHEBI:16526"/>
        <dbReference type="ChEBI" id="CHEBI:32551"/>
        <dbReference type="ChEBI" id="CHEBI:57791"/>
        <dbReference type="EC" id="4.1.1.20"/>
    </reaction>
</comment>
<dbReference type="EC" id="4.1.1.20" evidence="5 6"/>
<dbReference type="UniPathway" id="UPA00034">
    <property type="reaction ID" value="UER00027"/>
</dbReference>